<dbReference type="Pfam" id="PF07510">
    <property type="entry name" value="GmrSD_C"/>
    <property type="match status" value="1"/>
</dbReference>
<evidence type="ECO:0000256" key="1">
    <source>
        <dbReference type="SAM" id="MobiDB-lite"/>
    </source>
</evidence>
<dbReference type="PROSITE" id="PS51257">
    <property type="entry name" value="PROKAR_LIPOPROTEIN"/>
    <property type="match status" value="1"/>
</dbReference>
<evidence type="ECO:0000259" key="2">
    <source>
        <dbReference type="Pfam" id="PF07510"/>
    </source>
</evidence>
<proteinExistence type="predicted"/>
<sequence>MRRHQLIVGTLAVALAATLTGCGEEGLSLPSPEEISESATGDPAPEGGGSSETTLPNLPGAQEGRTMLGELTVAEEGSMAGYSRDEFPHWQSTEGCTARQHVLIRDGVDVQTDDNCQPQQGEWYSEFDGETLTAAADVDIDHIVPLAAAWRSGADSWDRERRREFGNDLENPQLIAVSQPSNRSKGDQTPADWRPMESYWCDYALAWTATKHTYELTVTDEEHEALTEMLDTCG</sequence>
<feature type="region of interest" description="Disordered" evidence="1">
    <location>
        <begin position="25"/>
        <end position="62"/>
    </location>
</feature>
<dbReference type="PANTHER" id="PTHR24094">
    <property type="entry name" value="SECRETED PROTEIN"/>
    <property type="match status" value="1"/>
</dbReference>
<dbReference type="PANTHER" id="PTHR24094:SF15">
    <property type="entry name" value="AMP-DEPENDENT SYNTHETASE_LIGASE DOMAIN-CONTAINING PROTEIN-RELATED"/>
    <property type="match status" value="1"/>
</dbReference>
<gene>
    <name evidence="3" type="ORF">HCN56_22325</name>
</gene>
<reference evidence="3 4" key="1">
    <citation type="submission" date="2020-03" db="EMBL/GenBank/DDBJ databases">
        <title>Draft genome of Streptomyces sp. ventii, isolated from the Axial Seamount in the Pacific Ocean, and resequencing of the two type strains Streptomyces lonarensis strain NCL 716 and Streptomyces bohaiensis strain 11A07.</title>
        <authorList>
            <person name="Loughran R.M."/>
            <person name="Pfannmuller K.M."/>
            <person name="Wasson B.J."/>
            <person name="Deadmond M.C."/>
            <person name="Paddock B.E."/>
            <person name="Koyack M.J."/>
            <person name="Gallegos D.A."/>
            <person name="Mitchell E.A."/>
            <person name="Ushijima B."/>
            <person name="Saw J.H."/>
            <person name="Mcphail K.L."/>
            <person name="Videau P."/>
        </authorList>
    </citation>
    <scope>NUCLEOTIDE SEQUENCE [LARGE SCALE GENOMIC DNA]</scope>
    <source>
        <strain evidence="3 4">NCL716</strain>
    </source>
</reference>
<dbReference type="Proteomes" id="UP000578686">
    <property type="component" value="Unassembled WGS sequence"/>
</dbReference>
<keyword evidence="3" id="KW-0378">Hydrolase</keyword>
<dbReference type="GO" id="GO:0004519">
    <property type="term" value="F:endonuclease activity"/>
    <property type="evidence" value="ECO:0007669"/>
    <property type="project" value="UniProtKB-KW"/>
</dbReference>
<organism evidence="3 4">
    <name type="scientific">Streptomyces lonarensis</name>
    <dbReference type="NCBI Taxonomy" id="700599"/>
    <lineage>
        <taxon>Bacteria</taxon>
        <taxon>Bacillati</taxon>
        <taxon>Actinomycetota</taxon>
        <taxon>Actinomycetes</taxon>
        <taxon>Kitasatosporales</taxon>
        <taxon>Streptomycetaceae</taxon>
        <taxon>Streptomyces</taxon>
    </lineage>
</organism>
<accession>A0A7X6D4W1</accession>
<name>A0A7X6D4W1_9ACTN</name>
<dbReference type="AlphaFoldDB" id="A0A7X6D4W1"/>
<evidence type="ECO:0000313" key="4">
    <source>
        <dbReference type="Proteomes" id="UP000578686"/>
    </source>
</evidence>
<evidence type="ECO:0000313" key="3">
    <source>
        <dbReference type="EMBL" id="NJQ08241.1"/>
    </source>
</evidence>
<keyword evidence="3" id="KW-0540">Nuclease</keyword>
<dbReference type="InterPro" id="IPR011089">
    <property type="entry name" value="GmrSD_C"/>
</dbReference>
<feature type="domain" description="GmrSD restriction endonucleases C-terminal" evidence="2">
    <location>
        <begin position="126"/>
        <end position="228"/>
    </location>
</feature>
<dbReference type="EMBL" id="JAAVJD010000265">
    <property type="protein sequence ID" value="NJQ08241.1"/>
    <property type="molecule type" value="Genomic_DNA"/>
</dbReference>
<keyword evidence="3" id="KW-0255">Endonuclease</keyword>
<comment type="caution">
    <text evidence="3">The sequence shown here is derived from an EMBL/GenBank/DDBJ whole genome shotgun (WGS) entry which is preliminary data.</text>
</comment>
<protein>
    <submittedName>
        <fullName evidence="3">HNH endonuclease</fullName>
    </submittedName>
</protein>
<keyword evidence="4" id="KW-1185">Reference proteome</keyword>